<reference evidence="1" key="2">
    <citation type="journal article" date="2015" name="Data Brief">
        <title>Shoot transcriptome of the giant reed, Arundo donax.</title>
        <authorList>
            <person name="Barrero R.A."/>
            <person name="Guerrero F.D."/>
            <person name="Moolhuijzen P."/>
            <person name="Goolsby J.A."/>
            <person name="Tidwell J."/>
            <person name="Bellgard S.E."/>
            <person name="Bellgard M.I."/>
        </authorList>
    </citation>
    <scope>NUCLEOTIDE SEQUENCE</scope>
    <source>
        <tissue evidence="1">Shoot tissue taken approximately 20 cm above the soil surface</tissue>
    </source>
</reference>
<evidence type="ECO:0000313" key="1">
    <source>
        <dbReference type="EMBL" id="JAD61779.1"/>
    </source>
</evidence>
<reference evidence="1" key="1">
    <citation type="submission" date="2014-09" db="EMBL/GenBank/DDBJ databases">
        <authorList>
            <person name="Magalhaes I.L.F."/>
            <person name="Oliveira U."/>
            <person name="Santos F.R."/>
            <person name="Vidigal T.H.D.A."/>
            <person name="Brescovit A.D."/>
            <person name="Santos A.J."/>
        </authorList>
    </citation>
    <scope>NUCLEOTIDE SEQUENCE</scope>
    <source>
        <tissue evidence="1">Shoot tissue taken approximately 20 cm above the soil surface</tissue>
    </source>
</reference>
<dbReference type="EMBL" id="GBRH01236116">
    <property type="protein sequence ID" value="JAD61779.1"/>
    <property type="molecule type" value="Transcribed_RNA"/>
</dbReference>
<sequence>MTSHQNHLNIHSLSIAASTIAATKLVYNHQPPHLPIYKRGRQKQIEAATRVNLAPRHNMAG</sequence>
<name>A0A0A9BCS3_ARUDO</name>
<dbReference type="AlphaFoldDB" id="A0A0A9BCS3"/>
<organism evidence="1">
    <name type="scientific">Arundo donax</name>
    <name type="common">Giant reed</name>
    <name type="synonym">Donax arundinaceus</name>
    <dbReference type="NCBI Taxonomy" id="35708"/>
    <lineage>
        <taxon>Eukaryota</taxon>
        <taxon>Viridiplantae</taxon>
        <taxon>Streptophyta</taxon>
        <taxon>Embryophyta</taxon>
        <taxon>Tracheophyta</taxon>
        <taxon>Spermatophyta</taxon>
        <taxon>Magnoliopsida</taxon>
        <taxon>Liliopsida</taxon>
        <taxon>Poales</taxon>
        <taxon>Poaceae</taxon>
        <taxon>PACMAD clade</taxon>
        <taxon>Arundinoideae</taxon>
        <taxon>Arundineae</taxon>
        <taxon>Arundo</taxon>
    </lineage>
</organism>
<accession>A0A0A9BCS3</accession>
<protein>
    <submittedName>
        <fullName evidence="1">Uncharacterized protein</fullName>
    </submittedName>
</protein>
<proteinExistence type="predicted"/>